<proteinExistence type="predicted"/>
<sequence>MGFVWSPQHDFKLCLGSAVVLENSGIDLLFVMEKLIDLFMKISSHPLRVKEQMRVFPLSLFYDSIFVSFGRCKYFLFFPN</sequence>
<evidence type="ECO:0000313" key="2">
    <source>
        <dbReference type="Proteomes" id="UP001419268"/>
    </source>
</evidence>
<organism evidence="1 2">
    <name type="scientific">Stephania cephalantha</name>
    <dbReference type="NCBI Taxonomy" id="152367"/>
    <lineage>
        <taxon>Eukaryota</taxon>
        <taxon>Viridiplantae</taxon>
        <taxon>Streptophyta</taxon>
        <taxon>Embryophyta</taxon>
        <taxon>Tracheophyta</taxon>
        <taxon>Spermatophyta</taxon>
        <taxon>Magnoliopsida</taxon>
        <taxon>Ranunculales</taxon>
        <taxon>Menispermaceae</taxon>
        <taxon>Menispermoideae</taxon>
        <taxon>Cissampelideae</taxon>
        <taxon>Stephania</taxon>
    </lineage>
</organism>
<dbReference type="EMBL" id="JBBNAG010000012">
    <property type="protein sequence ID" value="KAK9088858.1"/>
    <property type="molecule type" value="Genomic_DNA"/>
</dbReference>
<keyword evidence="2" id="KW-1185">Reference proteome</keyword>
<name>A0AAP0HHP0_9MAGN</name>
<accession>A0AAP0HHP0</accession>
<comment type="caution">
    <text evidence="1">The sequence shown here is derived from an EMBL/GenBank/DDBJ whole genome shotgun (WGS) entry which is preliminary data.</text>
</comment>
<protein>
    <submittedName>
        <fullName evidence="1">Uncharacterized protein</fullName>
    </submittedName>
</protein>
<gene>
    <name evidence="1" type="ORF">Scep_027940</name>
</gene>
<evidence type="ECO:0000313" key="1">
    <source>
        <dbReference type="EMBL" id="KAK9088858.1"/>
    </source>
</evidence>
<dbReference type="AlphaFoldDB" id="A0AAP0HHP0"/>
<reference evidence="1 2" key="1">
    <citation type="submission" date="2024-01" db="EMBL/GenBank/DDBJ databases">
        <title>Genome assemblies of Stephania.</title>
        <authorList>
            <person name="Yang L."/>
        </authorList>
    </citation>
    <scope>NUCLEOTIDE SEQUENCE [LARGE SCALE GENOMIC DNA]</scope>
    <source>
        <strain evidence="1">JXDWG</strain>
        <tissue evidence="1">Leaf</tissue>
    </source>
</reference>
<dbReference type="Proteomes" id="UP001419268">
    <property type="component" value="Unassembled WGS sequence"/>
</dbReference>